<dbReference type="Pfam" id="PF08843">
    <property type="entry name" value="AbiEii"/>
    <property type="match status" value="1"/>
</dbReference>
<keyword evidence="2" id="KW-1185">Reference proteome</keyword>
<dbReference type="RefSeq" id="WP_093184197.1">
    <property type="nucleotide sequence ID" value="NZ_FMYH01000005.1"/>
</dbReference>
<name>A0A1G6S4Q9_9MICO</name>
<dbReference type="OrthoDB" id="3870258at2"/>
<dbReference type="STRING" id="1814289.SAMN05216410_2873"/>
<dbReference type="GO" id="GO:0016740">
    <property type="term" value="F:transferase activity"/>
    <property type="evidence" value="ECO:0007669"/>
    <property type="project" value="UniProtKB-KW"/>
</dbReference>
<dbReference type="EMBL" id="FMYH01000005">
    <property type="protein sequence ID" value="SDD11664.1"/>
    <property type="molecule type" value="Genomic_DNA"/>
</dbReference>
<accession>A0A1G6S4Q9</accession>
<sequence>MPGSHSSMMPFGSTVASLPTRGGLTAFQQEVAQTFFTLDESHGFVVAGGAALIANKIVDRSTEDLDLFTSRGRGDVGGASRALDILARQRGWTCTIEREFPGFVRLSLTATSGEIVIVDLAEDASPIIPPTVSVLGPTLAVEESAGQKTLALFGRGEPRDFVDVHALAQLFGRDRLIDLAAERDAGFLPSVLAEMIDQLDVIHDDELDVDPGQIPALRQFYADWGKQLRQQG</sequence>
<keyword evidence="1" id="KW-0808">Transferase</keyword>
<gene>
    <name evidence="1" type="ORF">SAMN05216410_2873</name>
</gene>
<organism evidence="1 2">
    <name type="scientific">Sanguibacter gelidistatuariae</name>
    <dbReference type="NCBI Taxonomy" id="1814289"/>
    <lineage>
        <taxon>Bacteria</taxon>
        <taxon>Bacillati</taxon>
        <taxon>Actinomycetota</taxon>
        <taxon>Actinomycetes</taxon>
        <taxon>Micrococcales</taxon>
        <taxon>Sanguibacteraceae</taxon>
        <taxon>Sanguibacter</taxon>
    </lineage>
</organism>
<dbReference type="InterPro" id="IPR014942">
    <property type="entry name" value="AbiEii"/>
</dbReference>
<evidence type="ECO:0000313" key="1">
    <source>
        <dbReference type="EMBL" id="SDD11664.1"/>
    </source>
</evidence>
<evidence type="ECO:0000313" key="2">
    <source>
        <dbReference type="Proteomes" id="UP000199039"/>
    </source>
</evidence>
<dbReference type="AlphaFoldDB" id="A0A1G6S4Q9"/>
<dbReference type="Proteomes" id="UP000199039">
    <property type="component" value="Unassembled WGS sequence"/>
</dbReference>
<proteinExistence type="predicted"/>
<protein>
    <submittedName>
        <fullName evidence="1">Predicted nucleotidyltransferase component of viral defense system</fullName>
    </submittedName>
</protein>
<reference evidence="1 2" key="1">
    <citation type="submission" date="2016-09" db="EMBL/GenBank/DDBJ databases">
        <authorList>
            <person name="Capua I."/>
            <person name="De Benedictis P."/>
            <person name="Joannis T."/>
            <person name="Lombin L.H."/>
            <person name="Cattoli G."/>
        </authorList>
    </citation>
    <scope>NUCLEOTIDE SEQUENCE [LARGE SCALE GENOMIC DNA]</scope>
    <source>
        <strain evidence="1 2">ISLP-3</strain>
    </source>
</reference>